<reference evidence="5 6" key="1">
    <citation type="submission" date="2018-11" db="EMBL/GenBank/DDBJ databases">
        <title>Genomic Encyclopedia of Type Strains, Phase IV (KMG-IV): sequencing the most valuable type-strain genomes for metagenomic binning, comparative biology and taxonomic classification.</title>
        <authorList>
            <person name="Goeker M."/>
        </authorList>
    </citation>
    <scope>NUCLEOTIDE SEQUENCE [LARGE SCALE GENOMIC DNA]</scope>
    <source>
        <strain evidence="5 6">DSM 5900</strain>
    </source>
</reference>
<dbReference type="OrthoDB" id="9804742at2"/>
<gene>
    <name evidence="5" type="ORF">EDC65_2466</name>
</gene>
<keyword evidence="1" id="KW-0805">Transcription regulation</keyword>
<dbReference type="PRINTS" id="PR00778">
    <property type="entry name" value="HTHARSR"/>
</dbReference>
<dbReference type="NCBIfam" id="NF033788">
    <property type="entry name" value="HTH_metalloreg"/>
    <property type="match status" value="1"/>
</dbReference>
<evidence type="ECO:0000256" key="2">
    <source>
        <dbReference type="ARBA" id="ARBA00023125"/>
    </source>
</evidence>
<proteinExistence type="predicted"/>
<evidence type="ECO:0000256" key="1">
    <source>
        <dbReference type="ARBA" id="ARBA00023015"/>
    </source>
</evidence>
<evidence type="ECO:0000259" key="4">
    <source>
        <dbReference type="PROSITE" id="PS50987"/>
    </source>
</evidence>
<comment type="caution">
    <text evidence="5">The sequence shown here is derived from an EMBL/GenBank/DDBJ whole genome shotgun (WGS) entry which is preliminary data.</text>
</comment>
<dbReference type="InterPro" id="IPR051011">
    <property type="entry name" value="Metal_resp_trans_reg"/>
</dbReference>
<dbReference type="Proteomes" id="UP000278222">
    <property type="component" value="Unassembled WGS sequence"/>
</dbReference>
<feature type="domain" description="HTH arsR-type" evidence="4">
    <location>
        <begin position="1"/>
        <end position="95"/>
    </location>
</feature>
<dbReference type="GO" id="GO:0003677">
    <property type="term" value="F:DNA binding"/>
    <property type="evidence" value="ECO:0007669"/>
    <property type="project" value="UniProtKB-KW"/>
</dbReference>
<dbReference type="CDD" id="cd00090">
    <property type="entry name" value="HTH_ARSR"/>
    <property type="match status" value="1"/>
</dbReference>
<evidence type="ECO:0000313" key="6">
    <source>
        <dbReference type="Proteomes" id="UP000278222"/>
    </source>
</evidence>
<dbReference type="InterPro" id="IPR036388">
    <property type="entry name" value="WH-like_DNA-bd_sf"/>
</dbReference>
<organism evidence="5 6">
    <name type="scientific">Stella humosa</name>
    <dbReference type="NCBI Taxonomy" id="94"/>
    <lineage>
        <taxon>Bacteria</taxon>
        <taxon>Pseudomonadati</taxon>
        <taxon>Pseudomonadota</taxon>
        <taxon>Alphaproteobacteria</taxon>
        <taxon>Rhodospirillales</taxon>
        <taxon>Stellaceae</taxon>
        <taxon>Stella</taxon>
    </lineage>
</organism>
<keyword evidence="3" id="KW-0804">Transcription</keyword>
<accession>A0A3N1LHB3</accession>
<dbReference type="PROSITE" id="PS50987">
    <property type="entry name" value="HTH_ARSR_2"/>
    <property type="match status" value="1"/>
</dbReference>
<dbReference type="Gene3D" id="1.10.10.10">
    <property type="entry name" value="Winged helix-like DNA-binding domain superfamily/Winged helix DNA-binding domain"/>
    <property type="match status" value="1"/>
</dbReference>
<dbReference type="SUPFAM" id="SSF46785">
    <property type="entry name" value="Winged helix' DNA-binding domain"/>
    <property type="match status" value="1"/>
</dbReference>
<name>A0A3N1LHB3_9PROT</name>
<dbReference type="GO" id="GO:0003700">
    <property type="term" value="F:DNA-binding transcription factor activity"/>
    <property type="evidence" value="ECO:0007669"/>
    <property type="project" value="InterPro"/>
</dbReference>
<keyword evidence="2" id="KW-0238">DNA-binding</keyword>
<dbReference type="SMART" id="SM00418">
    <property type="entry name" value="HTH_ARSR"/>
    <property type="match status" value="1"/>
</dbReference>
<dbReference type="PANTHER" id="PTHR43132:SF2">
    <property type="entry name" value="ARSENICAL RESISTANCE OPERON REPRESSOR ARSR-RELATED"/>
    <property type="match status" value="1"/>
</dbReference>
<dbReference type="InterPro" id="IPR036390">
    <property type="entry name" value="WH_DNA-bd_sf"/>
</dbReference>
<dbReference type="InterPro" id="IPR011991">
    <property type="entry name" value="ArsR-like_HTH"/>
</dbReference>
<protein>
    <submittedName>
        <fullName evidence="5">ArsR family transcriptional regulator</fullName>
    </submittedName>
</protein>
<dbReference type="EMBL" id="RJKX01000014">
    <property type="protein sequence ID" value="ROP90614.1"/>
    <property type="molecule type" value="Genomic_DNA"/>
</dbReference>
<evidence type="ECO:0000256" key="3">
    <source>
        <dbReference type="ARBA" id="ARBA00023163"/>
    </source>
</evidence>
<dbReference type="AlphaFoldDB" id="A0A3N1LHB3"/>
<sequence>MEKKSAIAALGALAQETRLDIFRLLVQAGDAGVPAGQIGDQLGLPSATLSFHLTQLRQADLVTFRREGRSLIYVAEYAAMNGLIGFLTENCCSGSPAATCVPAAACLPTTAADNPGVPAIAPLSRKAST</sequence>
<keyword evidence="6" id="KW-1185">Reference proteome</keyword>
<dbReference type="Pfam" id="PF12840">
    <property type="entry name" value="HTH_20"/>
    <property type="match status" value="1"/>
</dbReference>
<dbReference type="PANTHER" id="PTHR43132">
    <property type="entry name" value="ARSENICAL RESISTANCE OPERON REPRESSOR ARSR-RELATED"/>
    <property type="match status" value="1"/>
</dbReference>
<dbReference type="InterPro" id="IPR001845">
    <property type="entry name" value="HTH_ArsR_DNA-bd_dom"/>
</dbReference>
<evidence type="ECO:0000313" key="5">
    <source>
        <dbReference type="EMBL" id="ROP90614.1"/>
    </source>
</evidence>